<dbReference type="Proteomes" id="UP001312908">
    <property type="component" value="Unassembled WGS sequence"/>
</dbReference>
<keyword evidence="2" id="KW-0472">Membrane</keyword>
<evidence type="ECO:0000256" key="1">
    <source>
        <dbReference type="SAM" id="MobiDB-lite"/>
    </source>
</evidence>
<feature type="compositionally biased region" description="Low complexity" evidence="1">
    <location>
        <begin position="55"/>
        <end position="68"/>
    </location>
</feature>
<protein>
    <submittedName>
        <fullName evidence="3">Uncharacterized protein</fullName>
    </submittedName>
</protein>
<evidence type="ECO:0000256" key="2">
    <source>
        <dbReference type="SAM" id="Phobius"/>
    </source>
</evidence>
<evidence type="ECO:0000313" key="4">
    <source>
        <dbReference type="Proteomes" id="UP001312908"/>
    </source>
</evidence>
<comment type="caution">
    <text evidence="3">The sequence shown here is derived from an EMBL/GenBank/DDBJ whole genome shotgun (WGS) entry which is preliminary data.</text>
</comment>
<keyword evidence="4" id="KW-1185">Reference proteome</keyword>
<dbReference type="RefSeq" id="WP_394819388.1">
    <property type="nucleotide sequence ID" value="NZ_JAWJZY010000002.1"/>
</dbReference>
<dbReference type="EMBL" id="JAWJZY010000002">
    <property type="protein sequence ID" value="MEE8658461.1"/>
    <property type="molecule type" value="Genomic_DNA"/>
</dbReference>
<name>A0ABU7U3E1_9PROT</name>
<organism evidence="3 4">
    <name type="scientific">Sorlinia euscelidii</name>
    <dbReference type="NCBI Taxonomy" id="3081148"/>
    <lineage>
        <taxon>Bacteria</taxon>
        <taxon>Pseudomonadati</taxon>
        <taxon>Pseudomonadota</taxon>
        <taxon>Alphaproteobacteria</taxon>
        <taxon>Acetobacterales</taxon>
        <taxon>Acetobacteraceae</taxon>
        <taxon>Sorlinia</taxon>
    </lineage>
</organism>
<feature type="transmembrane region" description="Helical" evidence="2">
    <location>
        <begin position="12"/>
        <end position="36"/>
    </location>
</feature>
<proteinExistence type="predicted"/>
<evidence type="ECO:0000313" key="3">
    <source>
        <dbReference type="EMBL" id="MEE8658461.1"/>
    </source>
</evidence>
<feature type="region of interest" description="Disordered" evidence="1">
    <location>
        <begin position="46"/>
        <end position="68"/>
    </location>
</feature>
<sequence>MKQLKDLWRRAFLWRLTIYAFVFCLALAIIFPASWLHRDFPWGPGTDKSGHQEHPTAPSGSAPASPEELASISGSIPFAGHRIPLPAGTWHPLVAANGGLQGSQEALSLVRIDQNIVTGVIMLGADTHPLTRPALESEFNLCDGTGNYVSQSSKVTSPDGTKECWFLAPSRTSHRAGPQDFPAIIGDELDRLGIPYPALFVQARWVHAAPGTTGTWYPTVMSIFLAPNESGSLRLIAPLSSWNVRDFAADRRVRSFIGRTQSWFDNWVTILRNAMRNGMAGPSLPIRKGNRDPAYPA</sequence>
<keyword evidence="2" id="KW-1133">Transmembrane helix</keyword>
<accession>A0ABU7U3E1</accession>
<gene>
    <name evidence="3" type="ORF">DOFOFD_05495</name>
</gene>
<reference evidence="3 4" key="1">
    <citation type="submission" date="2023-10" db="EMBL/GenBank/DDBJ databases">
        <title>Sorlinia euscelidii gen. nov., sp. nov., an acetic acid bacteria isolated from the gut of Euscelidius variegatus emitter.</title>
        <authorList>
            <person name="Michoud G."/>
            <person name="Marasco R."/>
            <person name="Seferji K."/>
            <person name="Gonella E."/>
            <person name="Garuglieri E."/>
            <person name="Alma A."/>
            <person name="Mapelli F."/>
            <person name="Borin S."/>
            <person name="Daffonchio D."/>
            <person name="Crotti E."/>
        </authorList>
    </citation>
    <scope>NUCLEOTIDE SEQUENCE [LARGE SCALE GENOMIC DNA]</scope>
    <source>
        <strain evidence="3 4">EV16P</strain>
    </source>
</reference>
<keyword evidence="2" id="KW-0812">Transmembrane</keyword>